<name>A0A1Y2ASU8_9TREE</name>
<organism evidence="5 6">
    <name type="scientific">Naematelia encephala</name>
    <dbReference type="NCBI Taxonomy" id="71784"/>
    <lineage>
        <taxon>Eukaryota</taxon>
        <taxon>Fungi</taxon>
        <taxon>Dikarya</taxon>
        <taxon>Basidiomycota</taxon>
        <taxon>Agaricomycotina</taxon>
        <taxon>Tremellomycetes</taxon>
        <taxon>Tremellales</taxon>
        <taxon>Naemateliaceae</taxon>
        <taxon>Naematelia</taxon>
    </lineage>
</organism>
<dbReference type="PANTHER" id="PTHR43490">
    <property type="entry name" value="(+)-NEOMENTHOL DEHYDROGENASE"/>
    <property type="match status" value="1"/>
</dbReference>
<dbReference type="PRINTS" id="PR00080">
    <property type="entry name" value="SDRFAMILY"/>
</dbReference>
<evidence type="ECO:0000256" key="1">
    <source>
        <dbReference type="ARBA" id="ARBA00006484"/>
    </source>
</evidence>
<dbReference type="Gene3D" id="3.40.50.720">
    <property type="entry name" value="NAD(P)-binding Rossmann-like Domain"/>
    <property type="match status" value="1"/>
</dbReference>
<comment type="similarity">
    <text evidence="1 4">Belongs to the short-chain dehydrogenases/reductases (SDR) family.</text>
</comment>
<evidence type="ECO:0000256" key="3">
    <source>
        <dbReference type="ARBA" id="ARBA00023002"/>
    </source>
</evidence>
<dbReference type="InterPro" id="IPR002347">
    <property type="entry name" value="SDR_fam"/>
</dbReference>
<gene>
    <name evidence="5" type="ORF">BCR39DRAFT_286564</name>
</gene>
<dbReference type="PANTHER" id="PTHR43490:SF99">
    <property type="entry name" value="SHORT-CHAIN DEHYDROGENASE_REDUCTASE"/>
    <property type="match status" value="1"/>
</dbReference>
<proteinExistence type="inferred from homology"/>
<evidence type="ECO:0000313" key="6">
    <source>
        <dbReference type="Proteomes" id="UP000193986"/>
    </source>
</evidence>
<sequence>MSRDKVVVVTGANRGLGLEIARQVAAHPEPITLLAGSRSGQDLKLSTAHPSSKVLYPKLDITNDADIVKLVSVVQDLGGIDVLINNAGLSFETFGIEDKKEVMSKTLSLNYYGTAALIDAMIPLMHEGGRIVSLSSSASQDCKFDNDELHKRVTDPNLTRQQLDDLVKEYSVAGVDPQPGSGWSTSPYGPMYSTVKAFINILSRLVARDHPELLVNSICPGASYTTPRVQDQMPIKFKTAEQGASEAVRLALGDIQGVTGKYWAGDTLDSLHAHVIDDWMGREIKATPRELTDSPFNAT</sequence>
<evidence type="ECO:0008006" key="7">
    <source>
        <dbReference type="Google" id="ProtNLM"/>
    </source>
</evidence>
<dbReference type="Proteomes" id="UP000193986">
    <property type="component" value="Unassembled WGS sequence"/>
</dbReference>
<keyword evidence="2" id="KW-0521">NADP</keyword>
<evidence type="ECO:0000256" key="4">
    <source>
        <dbReference type="RuleBase" id="RU000363"/>
    </source>
</evidence>
<dbReference type="EMBL" id="MCFC01000056">
    <property type="protein sequence ID" value="ORY25566.1"/>
    <property type="molecule type" value="Genomic_DNA"/>
</dbReference>
<keyword evidence="3" id="KW-0560">Oxidoreductase</keyword>
<evidence type="ECO:0000313" key="5">
    <source>
        <dbReference type="EMBL" id="ORY25566.1"/>
    </source>
</evidence>
<dbReference type="Pfam" id="PF00106">
    <property type="entry name" value="adh_short"/>
    <property type="match status" value="1"/>
</dbReference>
<evidence type="ECO:0000256" key="2">
    <source>
        <dbReference type="ARBA" id="ARBA00022857"/>
    </source>
</evidence>
<dbReference type="GO" id="GO:0016020">
    <property type="term" value="C:membrane"/>
    <property type="evidence" value="ECO:0007669"/>
    <property type="project" value="TreeGrafter"/>
</dbReference>
<dbReference type="PRINTS" id="PR00081">
    <property type="entry name" value="GDHRDH"/>
</dbReference>
<dbReference type="SUPFAM" id="SSF51735">
    <property type="entry name" value="NAD(P)-binding Rossmann-fold domains"/>
    <property type="match status" value="1"/>
</dbReference>
<dbReference type="InParanoid" id="A0A1Y2ASU8"/>
<protein>
    <recommendedName>
        <fullName evidence="7">NAD(P)-binding protein</fullName>
    </recommendedName>
</protein>
<reference evidence="5 6" key="1">
    <citation type="submission" date="2016-07" db="EMBL/GenBank/DDBJ databases">
        <title>Pervasive Adenine N6-methylation of Active Genes in Fungi.</title>
        <authorList>
            <consortium name="DOE Joint Genome Institute"/>
            <person name="Mondo S.J."/>
            <person name="Dannebaum R.O."/>
            <person name="Kuo R.C."/>
            <person name="Labutti K."/>
            <person name="Haridas S."/>
            <person name="Kuo A."/>
            <person name="Salamov A."/>
            <person name="Ahrendt S.R."/>
            <person name="Lipzen A."/>
            <person name="Sullivan W."/>
            <person name="Andreopoulos W.B."/>
            <person name="Clum A."/>
            <person name="Lindquist E."/>
            <person name="Daum C."/>
            <person name="Ramamoorthy G.K."/>
            <person name="Gryganskyi A."/>
            <person name="Culley D."/>
            <person name="Magnuson J.K."/>
            <person name="James T.Y."/>
            <person name="O'Malley M.A."/>
            <person name="Stajich J.E."/>
            <person name="Spatafora J.W."/>
            <person name="Visel A."/>
            <person name="Grigoriev I.V."/>
        </authorList>
    </citation>
    <scope>NUCLEOTIDE SEQUENCE [LARGE SCALE GENOMIC DNA]</scope>
    <source>
        <strain evidence="5 6">68-887.2</strain>
    </source>
</reference>
<dbReference type="AlphaFoldDB" id="A0A1Y2ASU8"/>
<comment type="caution">
    <text evidence="5">The sequence shown here is derived from an EMBL/GenBank/DDBJ whole genome shotgun (WGS) entry which is preliminary data.</text>
</comment>
<dbReference type="InterPro" id="IPR036291">
    <property type="entry name" value="NAD(P)-bd_dom_sf"/>
</dbReference>
<accession>A0A1Y2ASU8</accession>
<dbReference type="STRING" id="71784.A0A1Y2ASU8"/>
<dbReference type="GO" id="GO:0016491">
    <property type="term" value="F:oxidoreductase activity"/>
    <property type="evidence" value="ECO:0007669"/>
    <property type="project" value="UniProtKB-KW"/>
</dbReference>
<dbReference type="OrthoDB" id="1933717at2759"/>
<keyword evidence="6" id="KW-1185">Reference proteome</keyword>